<keyword evidence="1" id="KW-0812">Transmembrane</keyword>
<keyword evidence="1" id="KW-0472">Membrane</keyword>
<name>A0A174CW48_9FIRM</name>
<gene>
    <name evidence="2" type="ORF">ERS852392_02392</name>
</gene>
<reference evidence="2 3" key="1">
    <citation type="submission" date="2015-09" db="EMBL/GenBank/DDBJ databases">
        <authorList>
            <consortium name="Pathogen Informatics"/>
        </authorList>
    </citation>
    <scope>NUCLEOTIDE SEQUENCE [LARGE SCALE GENOMIC DNA]</scope>
    <source>
        <strain evidence="2 3">2789STDY5608835</strain>
    </source>
</reference>
<dbReference type="Proteomes" id="UP000095395">
    <property type="component" value="Unassembled WGS sequence"/>
</dbReference>
<evidence type="ECO:0000313" key="3">
    <source>
        <dbReference type="Proteomes" id="UP000095395"/>
    </source>
</evidence>
<organism evidence="2 3">
    <name type="scientific">Roseburia inulinivorans</name>
    <dbReference type="NCBI Taxonomy" id="360807"/>
    <lineage>
        <taxon>Bacteria</taxon>
        <taxon>Bacillati</taxon>
        <taxon>Bacillota</taxon>
        <taxon>Clostridia</taxon>
        <taxon>Lachnospirales</taxon>
        <taxon>Lachnospiraceae</taxon>
        <taxon>Roseburia</taxon>
    </lineage>
</organism>
<dbReference type="InterPro" id="IPR010540">
    <property type="entry name" value="CmpB_TMEM229"/>
</dbReference>
<feature type="transmembrane region" description="Helical" evidence="1">
    <location>
        <begin position="86"/>
        <end position="104"/>
    </location>
</feature>
<keyword evidence="1" id="KW-1133">Transmembrane helix</keyword>
<dbReference type="Pfam" id="PF06541">
    <property type="entry name" value="ABC_trans_CmpB"/>
    <property type="match status" value="1"/>
</dbReference>
<feature type="transmembrane region" description="Helical" evidence="1">
    <location>
        <begin position="162"/>
        <end position="184"/>
    </location>
</feature>
<sequence length="231" mass="27150">MNHLIDFISVSFFIHNFRLRQHTYFMKKQKHLPDFTRLCKPEQNTIQNILSLMIFFFFTGSVCGYVWEVLIFLVKEGTFRNRGFLYGPWLPVYGIGAVLFSVILSPRELLPDSSGKYKKNNPVTVFFLSALLGSGLELVIGWFLDLFWNLRYWDYSGYFLDFHGYICLVSALGFGIAGVLWVCIFSKILQKWWYHISLDFRKKWNMFWVFIFVTDCAASLIFPNTGHSITF</sequence>
<protein>
    <submittedName>
        <fullName evidence="2">Predicted membrane protein</fullName>
    </submittedName>
</protein>
<feature type="transmembrane region" description="Helical" evidence="1">
    <location>
        <begin position="50"/>
        <end position="74"/>
    </location>
</feature>
<evidence type="ECO:0000256" key="1">
    <source>
        <dbReference type="SAM" id="Phobius"/>
    </source>
</evidence>
<feature type="transmembrane region" description="Helical" evidence="1">
    <location>
        <begin position="204"/>
        <end position="222"/>
    </location>
</feature>
<evidence type="ECO:0000313" key="2">
    <source>
        <dbReference type="EMBL" id="CUO17711.1"/>
    </source>
</evidence>
<proteinExistence type="predicted"/>
<feature type="transmembrane region" description="Helical" evidence="1">
    <location>
        <begin position="125"/>
        <end position="150"/>
    </location>
</feature>
<dbReference type="EMBL" id="CYYR01000017">
    <property type="protein sequence ID" value="CUO17711.1"/>
    <property type="molecule type" value="Genomic_DNA"/>
</dbReference>
<accession>A0A174CW48</accession>
<dbReference type="AlphaFoldDB" id="A0A174CW48"/>